<dbReference type="GO" id="GO:0007224">
    <property type="term" value="P:smoothened signaling pathway"/>
    <property type="evidence" value="ECO:0007669"/>
    <property type="project" value="TreeGrafter"/>
</dbReference>
<feature type="compositionally biased region" description="Pro residues" evidence="2">
    <location>
        <begin position="714"/>
        <end position="729"/>
    </location>
</feature>
<feature type="region of interest" description="Disordered" evidence="2">
    <location>
        <begin position="1074"/>
        <end position="1147"/>
    </location>
</feature>
<dbReference type="OrthoDB" id="76173at2759"/>
<dbReference type="InterPro" id="IPR042178">
    <property type="entry name" value="Serpin_sf_1"/>
</dbReference>
<feature type="compositionally biased region" description="Polar residues" evidence="2">
    <location>
        <begin position="931"/>
        <end position="941"/>
    </location>
</feature>
<evidence type="ECO:0000313" key="5">
    <source>
        <dbReference type="Proteomes" id="UP000677803"/>
    </source>
</evidence>
<gene>
    <name evidence="4" type="ORF">MMEN_LOCUS1224</name>
</gene>
<feature type="compositionally biased region" description="Pro residues" evidence="2">
    <location>
        <begin position="655"/>
        <end position="664"/>
    </location>
</feature>
<dbReference type="GO" id="GO:0007052">
    <property type="term" value="P:mitotic spindle organization"/>
    <property type="evidence" value="ECO:0007669"/>
    <property type="project" value="TreeGrafter"/>
</dbReference>
<feature type="region of interest" description="Disordered" evidence="2">
    <location>
        <begin position="1204"/>
        <end position="1229"/>
    </location>
</feature>
<feature type="compositionally biased region" description="Polar residues" evidence="2">
    <location>
        <begin position="1093"/>
        <end position="1106"/>
    </location>
</feature>
<dbReference type="Pfam" id="PF00079">
    <property type="entry name" value="Serpin"/>
    <property type="match status" value="1"/>
</dbReference>
<feature type="region of interest" description="Disordered" evidence="2">
    <location>
        <begin position="385"/>
        <end position="428"/>
    </location>
</feature>
<feature type="compositionally biased region" description="Pro residues" evidence="2">
    <location>
        <begin position="456"/>
        <end position="468"/>
    </location>
</feature>
<dbReference type="Pfam" id="PF25775">
    <property type="entry name" value="CC_STIL"/>
    <property type="match status" value="1"/>
</dbReference>
<feature type="compositionally biased region" description="Pro residues" evidence="2">
    <location>
        <begin position="506"/>
        <end position="517"/>
    </location>
</feature>
<feature type="region of interest" description="Disordered" evidence="2">
    <location>
        <begin position="811"/>
        <end position="875"/>
    </location>
</feature>
<dbReference type="InterPro" id="IPR042185">
    <property type="entry name" value="Serpin_sf_2"/>
</dbReference>
<reference evidence="4" key="1">
    <citation type="submission" date="2021-05" db="EMBL/GenBank/DDBJ databases">
        <authorList>
            <person name="Tigano A."/>
        </authorList>
    </citation>
    <scope>NUCLEOTIDE SEQUENCE</scope>
</reference>
<feature type="compositionally biased region" description="Low complexity" evidence="2">
    <location>
        <begin position="536"/>
        <end position="545"/>
    </location>
</feature>
<dbReference type="InterPro" id="IPR057655">
    <property type="entry name" value="STIL_CC"/>
</dbReference>
<dbReference type="EMBL" id="CAJRST010000002">
    <property type="protein sequence ID" value="CAG5862649.1"/>
    <property type="molecule type" value="Genomic_DNA"/>
</dbReference>
<dbReference type="SUPFAM" id="SSF56574">
    <property type="entry name" value="Serpins"/>
    <property type="match status" value="1"/>
</dbReference>
<dbReference type="InterPro" id="IPR036186">
    <property type="entry name" value="Serpin_sf"/>
</dbReference>
<feature type="compositionally biased region" description="Pro residues" evidence="2">
    <location>
        <begin position="822"/>
        <end position="834"/>
    </location>
</feature>
<dbReference type="Gene3D" id="3.30.497.10">
    <property type="entry name" value="Antithrombin, subunit I, domain 2"/>
    <property type="match status" value="1"/>
</dbReference>
<comment type="caution">
    <text evidence="4">The sequence shown here is derived from an EMBL/GenBank/DDBJ whole genome shotgun (WGS) entry which is preliminary data.</text>
</comment>
<dbReference type="PANTHER" id="PTHR15128">
    <property type="entry name" value="TAL1 SCL INTERRUPTING LOCUS"/>
    <property type="match status" value="1"/>
</dbReference>
<dbReference type="InterPro" id="IPR058559">
    <property type="entry name" value="PRM_STIL"/>
</dbReference>
<feature type="compositionally biased region" description="Low complexity" evidence="2">
    <location>
        <begin position="1216"/>
        <end position="1227"/>
    </location>
</feature>
<accession>A0A8S4ACY1</accession>
<keyword evidence="5" id="KW-1185">Reference proteome</keyword>
<protein>
    <submittedName>
        <fullName evidence="4">(Atlantic silverside) hypothetical protein</fullName>
    </submittedName>
</protein>
<feature type="compositionally biased region" description="Low complexity" evidence="2">
    <location>
        <begin position="673"/>
        <end position="685"/>
    </location>
</feature>
<feature type="region of interest" description="Disordered" evidence="2">
    <location>
        <begin position="910"/>
        <end position="944"/>
    </location>
</feature>
<dbReference type="InterPro" id="IPR023795">
    <property type="entry name" value="Serpin_CS"/>
</dbReference>
<feature type="compositionally biased region" description="Low complexity" evidence="2">
    <location>
        <begin position="835"/>
        <end position="848"/>
    </location>
</feature>
<dbReference type="InterPro" id="IPR057731">
    <property type="entry name" value="STIL_N"/>
</dbReference>
<feature type="compositionally biased region" description="Pro residues" evidence="2">
    <location>
        <begin position="549"/>
        <end position="560"/>
    </location>
</feature>
<evidence type="ECO:0000259" key="3">
    <source>
        <dbReference type="SMART" id="SM00093"/>
    </source>
</evidence>
<dbReference type="GO" id="GO:0071539">
    <property type="term" value="P:protein localization to centrosome"/>
    <property type="evidence" value="ECO:0007669"/>
    <property type="project" value="TreeGrafter"/>
</dbReference>
<evidence type="ECO:0000256" key="2">
    <source>
        <dbReference type="SAM" id="MobiDB-lite"/>
    </source>
</evidence>
<dbReference type="PANTHER" id="PTHR15128:SF0">
    <property type="entry name" value="SCL-INTERRUPTING LOCUS PROTEIN"/>
    <property type="match status" value="1"/>
</dbReference>
<feature type="domain" description="Serpin" evidence="3">
    <location>
        <begin position="1245"/>
        <end position="1606"/>
    </location>
</feature>
<feature type="compositionally biased region" description="Pro residues" evidence="2">
    <location>
        <begin position="585"/>
        <end position="596"/>
    </location>
</feature>
<evidence type="ECO:0000313" key="4">
    <source>
        <dbReference type="EMBL" id="CAG5862649.1"/>
    </source>
</evidence>
<dbReference type="InterPro" id="IPR023796">
    <property type="entry name" value="Serpin_dom"/>
</dbReference>
<feature type="region of interest" description="Disordered" evidence="2">
    <location>
        <begin position="506"/>
        <end position="737"/>
    </location>
</feature>
<dbReference type="InterPro" id="IPR026123">
    <property type="entry name" value="STIL"/>
</dbReference>
<evidence type="ECO:0000256" key="1">
    <source>
        <dbReference type="RuleBase" id="RU000411"/>
    </source>
</evidence>
<dbReference type="Pfam" id="PF15253">
    <property type="entry name" value="STIL_N"/>
    <property type="match status" value="1"/>
</dbReference>
<feature type="compositionally biased region" description="Low complexity" evidence="2">
    <location>
        <begin position="620"/>
        <end position="631"/>
    </location>
</feature>
<sequence length="1609" mass="175588">MSYPVNLQALPSGILEEVFTPDNMRGRASMSSLSPLSFPKSRSALWDSSPMGEKLHLQFCTSRKPRVVLLEKALRLAQRHLRRSNKPRLLCFFLGSVAIDKDEEGLTVTLDRFDPGRDQAGSPGRVPSTLVPGDVLVSCLFYAQSELKPDAAVQPEAELHQCFKLLQQAVSGRQSLDLSQLLRIRACVFCSQQSDATAFALSWSAVCPAVSVDVQPVRAIPIIPTALLRSLTSVGRPLQHTGRQRGFLTMDQTRKLVLLLESDPKASKLPLVGLWLSGVAHVSNPRVWAWCLRFMFSSALQDRVLSESGCFLLVVFASTHRAPQFFQCRGSGAGPGSQMGFHLLTASQSVTLYQQCSPAEGRALQCELGSEERSRPAELFRNAQMSYSSSPPPAAGLSDQDSGVEDEDFSPRPSPSPHLPAPQAPRVQPSVPELSLLIDSSFTSNHSLGSAHKKPAPPVGPSSKPVPPLQLHSTPNSNLQLPCTCCSTHNCTSIVPSPALLPAAAPPACPHHTPPPSHLRSAPPQHLNKQTPPPSRLRSASSPALNTQTPPPSHLCPAPSPSLNKQTPPPSILRSAPSPSLNKQTPPPSHICPAPTPLNKQTPSPSHLCPAPTLLDNQTPPASHLHSAPSPFLNKQTPPPSILRSAPSPSLNKQTPPPSHPCPAPTHLDKQTPPASHLHSSSPPLNKQSPPPSILQSSPTSKPHPVPILTSDPCFPPPPSDYSPSPHPSCPAAAGPVSPLWPPRPPCRCDHVGQPDTYQLLLHQDRQLRLLQAQVQMLLEAQGKLQSSTQPASSQTPTSTASVAVGTGASLFWGSSPQQEEPAPPPSSPKPPPSASSSPSTSSHEPSATKPVNAPQNDEEAAQAAPCSPPAEHSLDRLQSPVLGESVSMYEPEEEQQSFYQNLMTQLSSRLQEADAQQEAEEESRRQSLSVSDRPQTCQQKTEGDPVVTATLRRLQQLGVDVDQEVLTDSDRNRAKAVESASTLASISPAAVISRLSVSEPTASTLFPGGSVDLSLEANAIALRYLSDSQLCRLSLGGHAPQKIPAPSSGNSLLSPSNMSLATRKYMRRYGLIEEEDGEEEEEETPAARQPLTEAQNTKPLPQSQLIRDLRPKMQLLADSEDKENRARRQPSLNRAGSRLPEGSDTDLNSAQTAHICLPEHTPLYLLRMRASDWLLFLASLPLLSFAQRPDICAAKPRDLSLEPRCIHRSPDPEATEAPQEPEQIPESTNPRVWELSKANSRFALSLYKQLANGRTPEKNIFMSPISISTAFAMTKLGACNQTLEQIMKVFEFDTIKEKTSDQVHFFFAKLNCRLYRKKDETTELISANRLFGDKSLSYNETYQNISETVYGAKLLPLNFKDNPEKARVTINNWISNKTENRIQDTLPSGAVDSNTVLGQWRNKFDKDLVFSSDFFVSESRTCTVDMMYQETKFRYKYFPDDNVQLLEMLYKGEDITMVIVLPSQGTPLSVVEADLDLKKLNGWLDQMKETTVATFVPRFRVEESFNLKQKLQEMGLSDLFSAEKASLPGIMEDGSDGLFISDAYHKAFLEVNEEGSEAAAATAVVAVGRSINFNREVFQADRPFLLIIRESTINTLLFVGRVADPCNQ</sequence>
<dbReference type="Proteomes" id="UP000677803">
    <property type="component" value="Unassembled WGS sequence"/>
</dbReference>
<feature type="compositionally biased region" description="Pro residues" evidence="2">
    <location>
        <begin position="412"/>
        <end position="423"/>
    </location>
</feature>
<name>A0A8S4ACY1_9TELE</name>
<dbReference type="GO" id="GO:0031023">
    <property type="term" value="P:microtubule organizing center organization"/>
    <property type="evidence" value="ECO:0007669"/>
    <property type="project" value="TreeGrafter"/>
</dbReference>
<dbReference type="GO" id="GO:0005815">
    <property type="term" value="C:microtubule organizing center"/>
    <property type="evidence" value="ECO:0007669"/>
    <property type="project" value="TreeGrafter"/>
</dbReference>
<dbReference type="Gene3D" id="2.30.39.10">
    <property type="entry name" value="Alpha-1-antitrypsin, domain 1"/>
    <property type="match status" value="1"/>
</dbReference>
<feature type="region of interest" description="Disordered" evidence="2">
    <location>
        <begin position="443"/>
        <end position="473"/>
    </location>
</feature>
<dbReference type="PROSITE" id="PS00284">
    <property type="entry name" value="SERPIN"/>
    <property type="match status" value="1"/>
</dbReference>
<proteinExistence type="inferred from homology"/>
<comment type="similarity">
    <text evidence="1">Belongs to the serpin family.</text>
</comment>
<dbReference type="SMART" id="SM00093">
    <property type="entry name" value="SERPIN"/>
    <property type="match status" value="1"/>
</dbReference>
<feature type="compositionally biased region" description="Acidic residues" evidence="2">
    <location>
        <begin position="1074"/>
        <end position="1085"/>
    </location>
</feature>
<organism evidence="4 5">
    <name type="scientific">Menidia menidia</name>
    <name type="common">Atlantic silverside</name>
    <dbReference type="NCBI Taxonomy" id="238744"/>
    <lineage>
        <taxon>Eukaryota</taxon>
        <taxon>Metazoa</taxon>
        <taxon>Chordata</taxon>
        <taxon>Craniata</taxon>
        <taxon>Vertebrata</taxon>
        <taxon>Euteleostomi</taxon>
        <taxon>Actinopterygii</taxon>
        <taxon>Neopterygii</taxon>
        <taxon>Teleostei</taxon>
        <taxon>Neoteleostei</taxon>
        <taxon>Acanthomorphata</taxon>
        <taxon>Ovalentaria</taxon>
        <taxon>Atherinomorphae</taxon>
        <taxon>Atheriniformes</taxon>
        <taxon>Atherinopsidae</taxon>
        <taxon>Menidiinae</taxon>
        <taxon>Menidia</taxon>
    </lineage>
</organism>
<dbReference type="Pfam" id="PF26399">
    <property type="entry name" value="PRM_STIL"/>
    <property type="match status" value="1"/>
</dbReference>